<protein>
    <submittedName>
        <fullName evidence="2">Uncharacterized protein</fullName>
    </submittedName>
</protein>
<name>A0A6J4N520_9BACT</name>
<feature type="compositionally biased region" description="Low complexity" evidence="1">
    <location>
        <begin position="356"/>
        <end position="370"/>
    </location>
</feature>
<feature type="region of interest" description="Disordered" evidence="1">
    <location>
        <begin position="1"/>
        <end position="435"/>
    </location>
</feature>
<feature type="non-terminal residue" evidence="2">
    <location>
        <position position="1"/>
    </location>
</feature>
<proteinExistence type="predicted"/>
<accession>A0A6J4N520</accession>
<feature type="compositionally biased region" description="Low complexity" evidence="1">
    <location>
        <begin position="212"/>
        <end position="232"/>
    </location>
</feature>
<feature type="compositionally biased region" description="Pro residues" evidence="1">
    <location>
        <begin position="66"/>
        <end position="82"/>
    </location>
</feature>
<reference evidence="2" key="1">
    <citation type="submission" date="2020-02" db="EMBL/GenBank/DDBJ databases">
        <authorList>
            <person name="Meier V. D."/>
        </authorList>
    </citation>
    <scope>NUCLEOTIDE SEQUENCE</scope>
    <source>
        <strain evidence="2">AVDCRST_MAG89</strain>
    </source>
</reference>
<feature type="compositionally biased region" description="Low complexity" evidence="1">
    <location>
        <begin position="405"/>
        <end position="415"/>
    </location>
</feature>
<feature type="compositionally biased region" description="Basic residues" evidence="1">
    <location>
        <begin position="14"/>
        <end position="28"/>
    </location>
</feature>
<feature type="compositionally biased region" description="Low complexity" evidence="1">
    <location>
        <begin position="137"/>
        <end position="147"/>
    </location>
</feature>
<feature type="compositionally biased region" description="Basic and acidic residues" evidence="1">
    <location>
        <begin position="41"/>
        <end position="57"/>
    </location>
</feature>
<evidence type="ECO:0000313" key="2">
    <source>
        <dbReference type="EMBL" id="CAA9378196.1"/>
    </source>
</evidence>
<dbReference type="AlphaFoldDB" id="A0A6J4N520"/>
<feature type="compositionally biased region" description="Basic residues" evidence="1">
    <location>
        <begin position="425"/>
        <end position="435"/>
    </location>
</feature>
<organism evidence="2">
    <name type="scientific">uncultured Gemmatimonadota bacterium</name>
    <dbReference type="NCBI Taxonomy" id="203437"/>
    <lineage>
        <taxon>Bacteria</taxon>
        <taxon>Pseudomonadati</taxon>
        <taxon>Gemmatimonadota</taxon>
        <taxon>environmental samples</taxon>
    </lineage>
</organism>
<evidence type="ECO:0000256" key="1">
    <source>
        <dbReference type="SAM" id="MobiDB-lite"/>
    </source>
</evidence>
<feature type="compositionally biased region" description="Basic residues" evidence="1">
    <location>
        <begin position="295"/>
        <end position="309"/>
    </location>
</feature>
<dbReference type="EMBL" id="CADCTV010001086">
    <property type="protein sequence ID" value="CAA9378196.1"/>
    <property type="molecule type" value="Genomic_DNA"/>
</dbReference>
<sequence>EETAHQDRRTPAGHGRRGSPRRSGHAPRRGGTPFRPGARRGSRDPVQGHRLLRDARAEGPVQRAGPRPPRVALPAAEPPDGGPPGRAARRSHGARGPGAAQPPERGRAGHAGVQPRLAAPLRGSAPDRGRAGRRRAAAAVLPRAAGRGADGAGRLPGVRGHLRHAGEVAHHPGRGTPRGAPGGDARARGRGPEAAGHRCPRGSGPRRPFARAEGVVPPAAGRPGAARRTPAAGGAGVPRGAGGEPGRPPHPGRARAGGGRARPVGARPGAERALHRAGAGPGDPRGDERPGPGGGRHRAGRGICRRRRGGGGGGDRLAAPRVEPVPAGPRPPRRSHRGARRGRPARPARRVRPRPARLGPLPGGAAPRGPAGDGARDGGGGAGCHALLSLRDDRARPGQRRPRRAAAAARPGDQPRLPPAPRGERTRRPRLHPRV</sequence>
<feature type="non-terminal residue" evidence="2">
    <location>
        <position position="435"/>
    </location>
</feature>
<feature type="compositionally biased region" description="Basic and acidic residues" evidence="1">
    <location>
        <begin position="1"/>
        <end position="10"/>
    </location>
</feature>
<gene>
    <name evidence="2" type="ORF">AVDCRST_MAG89-5173</name>
</gene>
<feature type="compositionally biased region" description="Basic residues" evidence="1">
    <location>
        <begin position="331"/>
        <end position="355"/>
    </location>
</feature>
<feature type="compositionally biased region" description="Gly residues" evidence="1">
    <location>
        <begin position="233"/>
        <end position="245"/>
    </location>
</feature>